<evidence type="ECO:0000313" key="3">
    <source>
        <dbReference type="Proteomes" id="UP000824281"/>
    </source>
</evidence>
<protein>
    <recommendedName>
        <fullName evidence="4">YqaE/Pmp3 family membrane protein</fullName>
    </recommendedName>
</protein>
<proteinExistence type="predicted"/>
<organism evidence="2 3">
    <name type="scientific">Qipengyuania aurantiaca</name>
    <dbReference type="NCBI Taxonomy" id="2867233"/>
    <lineage>
        <taxon>Bacteria</taxon>
        <taxon>Pseudomonadati</taxon>
        <taxon>Pseudomonadota</taxon>
        <taxon>Alphaproteobacteria</taxon>
        <taxon>Sphingomonadales</taxon>
        <taxon>Erythrobacteraceae</taxon>
        <taxon>Qipengyuania</taxon>
    </lineage>
</organism>
<name>A0ABX8ZKP4_9SPHN</name>
<reference evidence="2 3" key="1">
    <citation type="submission" date="2021-08" db="EMBL/GenBank/DDBJ databases">
        <title>Comparative Genomics Analysis of the Genus Qipengyuania Reveals Extensive Genetic Diversity and Metabolic Versatility, Including the Description of Fifteen Novel Species.</title>
        <authorList>
            <person name="Liu Y."/>
        </authorList>
    </citation>
    <scope>NUCLEOTIDE SEQUENCE [LARGE SCALE GENOMIC DNA]</scope>
    <source>
        <strain evidence="2 3">1NDH13</strain>
    </source>
</reference>
<gene>
    <name evidence="2" type="ORF">K3148_12105</name>
</gene>
<evidence type="ECO:0008006" key="4">
    <source>
        <dbReference type="Google" id="ProtNLM"/>
    </source>
</evidence>
<dbReference type="EMBL" id="CP081295">
    <property type="protein sequence ID" value="QZD89537.1"/>
    <property type="molecule type" value="Genomic_DNA"/>
</dbReference>
<evidence type="ECO:0000313" key="2">
    <source>
        <dbReference type="EMBL" id="QZD89537.1"/>
    </source>
</evidence>
<feature type="transmembrane region" description="Helical" evidence="1">
    <location>
        <begin position="56"/>
        <end position="78"/>
    </location>
</feature>
<keyword evidence="1" id="KW-0812">Transmembrane</keyword>
<dbReference type="RefSeq" id="WP_221425018.1">
    <property type="nucleotide sequence ID" value="NZ_CP081295.1"/>
</dbReference>
<evidence type="ECO:0000256" key="1">
    <source>
        <dbReference type="SAM" id="Phobius"/>
    </source>
</evidence>
<keyword evidence="1" id="KW-1133">Transmembrane helix</keyword>
<keyword evidence="3" id="KW-1185">Reference proteome</keyword>
<accession>A0ABX8ZKP4</accession>
<dbReference type="Proteomes" id="UP000824281">
    <property type="component" value="Chromosome"/>
</dbReference>
<keyword evidence="1" id="KW-0472">Membrane</keyword>
<sequence length="105" mass="12010">MIGEFLASRRKAIRRKIFSNRRSAGLHGIEPDAALGLLPLFPIIAAASLGYVKIAFVLMILFGIPGLAYGGFVLWTGFRAYAEREDRRYERHTRKHLSREYNRDD</sequence>